<dbReference type="SUPFAM" id="SSF57850">
    <property type="entry name" value="RING/U-box"/>
    <property type="match status" value="1"/>
</dbReference>
<dbReference type="GO" id="GO:0005730">
    <property type="term" value="C:nucleolus"/>
    <property type="evidence" value="ECO:0007669"/>
    <property type="project" value="UniProtKB-SubCell"/>
</dbReference>
<keyword evidence="25" id="KW-0051">Antiviral defense</keyword>
<reference evidence="37" key="1">
    <citation type="submission" date="2025-08" db="UniProtKB">
        <authorList>
            <consortium name="RefSeq"/>
        </authorList>
    </citation>
    <scope>IDENTIFICATION</scope>
    <source>
        <tissue evidence="37">Ear skin</tissue>
    </source>
</reference>
<feature type="domain" description="RING-type" evidence="34">
    <location>
        <begin position="59"/>
        <end position="94"/>
    </location>
</feature>
<evidence type="ECO:0000256" key="32">
    <source>
        <dbReference type="PROSITE-ProRule" id="PRU00024"/>
    </source>
</evidence>
<evidence type="ECO:0000259" key="35">
    <source>
        <dbReference type="PROSITE" id="PS50119"/>
    </source>
</evidence>
<feature type="region of interest" description="Disordered" evidence="33">
    <location>
        <begin position="680"/>
        <end position="720"/>
    </location>
</feature>
<name>A0A8B8S4R6_CAMFR</name>
<dbReference type="GO" id="GO:0034097">
    <property type="term" value="P:response to cytokine"/>
    <property type="evidence" value="ECO:0007669"/>
    <property type="project" value="UniProtKB-ARBA"/>
</dbReference>
<dbReference type="GeneID" id="102504760"/>
<dbReference type="GO" id="GO:0016605">
    <property type="term" value="C:PML body"/>
    <property type="evidence" value="ECO:0007669"/>
    <property type="project" value="UniProtKB-SubCell"/>
</dbReference>
<dbReference type="GO" id="GO:0090398">
    <property type="term" value="P:cellular senescence"/>
    <property type="evidence" value="ECO:0007669"/>
    <property type="project" value="UniProtKB-ARBA"/>
</dbReference>
<protein>
    <recommendedName>
        <fullName evidence="31">Protein PML</fullName>
    </recommendedName>
</protein>
<evidence type="ECO:0000256" key="33">
    <source>
        <dbReference type="SAM" id="MobiDB-lite"/>
    </source>
</evidence>
<keyword evidence="17" id="KW-0256">Endoplasmic reticulum</keyword>
<feature type="region of interest" description="Disordered" evidence="33">
    <location>
        <begin position="395"/>
        <end position="417"/>
    </location>
</feature>
<dbReference type="InterPro" id="IPR021978">
    <property type="entry name" value="PML-like_CC"/>
</dbReference>
<proteinExistence type="predicted"/>
<keyword evidence="18" id="KW-0862">Zinc</keyword>
<evidence type="ECO:0000256" key="29">
    <source>
        <dbReference type="ARBA" id="ARBA00023163"/>
    </source>
</evidence>
<keyword evidence="11" id="KW-0399">Innate immunity</keyword>
<evidence type="ECO:0000256" key="28">
    <source>
        <dbReference type="ARBA" id="ARBA00023159"/>
    </source>
</evidence>
<keyword evidence="12" id="KW-0053">Apoptosis</keyword>
<dbReference type="CDD" id="cd16579">
    <property type="entry name" value="RING-HC_PML_C-V"/>
    <property type="match status" value="1"/>
</dbReference>
<keyword evidence="27" id="KW-0472">Membrane</keyword>
<dbReference type="GO" id="GO:0045087">
    <property type="term" value="P:innate immune response"/>
    <property type="evidence" value="ECO:0007669"/>
    <property type="project" value="UniProtKB-KW"/>
</dbReference>
<dbReference type="GO" id="GO:0016525">
    <property type="term" value="P:negative regulation of angiogenesis"/>
    <property type="evidence" value="ECO:0007669"/>
    <property type="project" value="UniProtKB-ARBA"/>
</dbReference>
<dbReference type="CTD" id="5371"/>
<dbReference type="InterPro" id="IPR013083">
    <property type="entry name" value="Znf_RING/FYVE/PHD"/>
</dbReference>
<evidence type="ECO:0000256" key="9">
    <source>
        <dbReference type="ARBA" id="ARBA00022553"/>
    </source>
</evidence>
<dbReference type="GO" id="GO:0008270">
    <property type="term" value="F:zinc ion binding"/>
    <property type="evidence" value="ECO:0007669"/>
    <property type="project" value="UniProtKB-KW"/>
</dbReference>
<dbReference type="PANTHER" id="PTHR25462:SF302">
    <property type="entry name" value="PROTEIN PML"/>
    <property type="match status" value="1"/>
</dbReference>
<evidence type="ECO:0000259" key="34">
    <source>
        <dbReference type="PROSITE" id="PS50089"/>
    </source>
</evidence>
<feature type="compositionally biased region" description="Pro residues" evidence="33">
    <location>
        <begin position="785"/>
        <end position="800"/>
    </location>
</feature>
<evidence type="ECO:0000256" key="22">
    <source>
        <dbReference type="ARBA" id="ARBA00023015"/>
    </source>
</evidence>
<feature type="compositionally biased region" description="Basic and acidic residues" evidence="33">
    <location>
        <begin position="478"/>
        <end position="495"/>
    </location>
</feature>
<dbReference type="GO" id="GO:2001235">
    <property type="term" value="P:positive regulation of apoptotic signaling pathway"/>
    <property type="evidence" value="ECO:0007669"/>
    <property type="project" value="UniProtKB-ARBA"/>
</dbReference>
<dbReference type="PANTHER" id="PTHR25462">
    <property type="entry name" value="BONUS, ISOFORM C-RELATED"/>
    <property type="match status" value="1"/>
</dbReference>
<evidence type="ECO:0000256" key="21">
    <source>
        <dbReference type="ARBA" id="ARBA00022990"/>
    </source>
</evidence>
<evidence type="ECO:0000256" key="31">
    <source>
        <dbReference type="ARBA" id="ARBA00068056"/>
    </source>
</evidence>
<feature type="domain" description="B box-type" evidence="35">
    <location>
        <begin position="126"/>
        <end position="168"/>
    </location>
</feature>
<dbReference type="InterPro" id="IPR000315">
    <property type="entry name" value="Znf_B-box"/>
</dbReference>
<keyword evidence="23" id="KW-0175">Coiled coil</keyword>
<keyword evidence="7" id="KW-0963">Cytoplasm</keyword>
<evidence type="ECO:0000256" key="7">
    <source>
        <dbReference type="ARBA" id="ARBA00022490"/>
    </source>
</evidence>
<dbReference type="Proteomes" id="UP000694856">
    <property type="component" value="Chromosome 27"/>
</dbReference>
<dbReference type="FunFam" id="3.30.40.10:FF:000178">
    <property type="entry name" value="PML isoform 6"/>
    <property type="match status" value="1"/>
</dbReference>
<dbReference type="RefSeq" id="XP_032325208.1">
    <property type="nucleotide sequence ID" value="XM_032469317.1"/>
</dbReference>
<evidence type="ECO:0000256" key="15">
    <source>
        <dbReference type="ARBA" id="ARBA00022753"/>
    </source>
</evidence>
<evidence type="ECO:0000256" key="25">
    <source>
        <dbReference type="ARBA" id="ARBA00023118"/>
    </source>
</evidence>
<evidence type="ECO:0000256" key="3">
    <source>
        <dbReference type="ARBA" id="ARBA00004469"/>
    </source>
</evidence>
<dbReference type="PROSITE" id="PS50119">
    <property type="entry name" value="ZF_BBOX"/>
    <property type="match status" value="2"/>
</dbReference>
<dbReference type="AlphaFoldDB" id="A0A8B8S4R6"/>
<evidence type="ECO:0000256" key="8">
    <source>
        <dbReference type="ARBA" id="ARBA00022499"/>
    </source>
</evidence>
<feature type="compositionally biased region" description="Low complexity" evidence="33">
    <location>
        <begin position="680"/>
        <end position="691"/>
    </location>
</feature>
<evidence type="ECO:0000256" key="1">
    <source>
        <dbReference type="ARBA" id="ARBA00004322"/>
    </source>
</evidence>
<evidence type="ECO:0000256" key="11">
    <source>
        <dbReference type="ARBA" id="ARBA00022588"/>
    </source>
</evidence>
<dbReference type="GO" id="GO:0008285">
    <property type="term" value="P:negative regulation of cell population proliferation"/>
    <property type="evidence" value="ECO:0007669"/>
    <property type="project" value="UniProtKB-ARBA"/>
</dbReference>
<keyword evidence="21" id="KW-0007">Acetylation</keyword>
<feature type="region of interest" description="Disordered" evidence="33">
    <location>
        <begin position="460"/>
        <end position="586"/>
    </location>
</feature>
<keyword evidence="14" id="KW-0677">Repeat</keyword>
<dbReference type="InterPro" id="IPR001841">
    <property type="entry name" value="Znf_RING"/>
</dbReference>
<dbReference type="InterPro" id="IPR047153">
    <property type="entry name" value="TRIM45/56/19-like"/>
</dbReference>
<keyword evidence="22" id="KW-0805">Transcription regulation</keyword>
<dbReference type="SMART" id="SM00184">
    <property type="entry name" value="RING"/>
    <property type="match status" value="1"/>
</dbReference>
<feature type="region of interest" description="Disordered" evidence="33">
    <location>
        <begin position="1"/>
        <end position="50"/>
    </location>
</feature>
<keyword evidence="36" id="KW-1185">Reference proteome</keyword>
<evidence type="ECO:0000256" key="27">
    <source>
        <dbReference type="ARBA" id="ARBA00023136"/>
    </source>
</evidence>
<keyword evidence="28" id="KW-0010">Activator</keyword>
<evidence type="ECO:0000256" key="26">
    <source>
        <dbReference type="ARBA" id="ARBA00023125"/>
    </source>
</evidence>
<dbReference type="GO" id="GO:0003712">
    <property type="term" value="F:transcription coregulator activity"/>
    <property type="evidence" value="ECO:0007669"/>
    <property type="project" value="UniProtKB-ARBA"/>
</dbReference>
<feature type="compositionally biased region" description="Basic residues" evidence="33">
    <location>
        <begin position="707"/>
        <end position="719"/>
    </location>
</feature>
<evidence type="ECO:0000256" key="24">
    <source>
        <dbReference type="ARBA" id="ARBA00023108"/>
    </source>
</evidence>
<dbReference type="InterPro" id="IPR017907">
    <property type="entry name" value="Znf_RING_CS"/>
</dbReference>
<feature type="domain" description="B box-type" evidence="35">
    <location>
        <begin position="186"/>
        <end position="224"/>
    </location>
</feature>
<evidence type="ECO:0000256" key="12">
    <source>
        <dbReference type="ARBA" id="ARBA00022703"/>
    </source>
</evidence>
<dbReference type="PROSITE" id="PS00518">
    <property type="entry name" value="ZF_RING_1"/>
    <property type="match status" value="1"/>
</dbReference>
<keyword evidence="10" id="KW-0945">Host-virus interaction</keyword>
<organism evidence="36 37">
    <name type="scientific">Camelus ferus</name>
    <name type="common">Wild bactrian camel</name>
    <name type="synonym">Camelus bactrianus ferus</name>
    <dbReference type="NCBI Taxonomy" id="419612"/>
    <lineage>
        <taxon>Eukaryota</taxon>
        <taxon>Metazoa</taxon>
        <taxon>Chordata</taxon>
        <taxon>Craniata</taxon>
        <taxon>Vertebrata</taxon>
        <taxon>Euteleostomi</taxon>
        <taxon>Mammalia</taxon>
        <taxon>Eutheria</taxon>
        <taxon>Laurasiatheria</taxon>
        <taxon>Artiodactyla</taxon>
        <taxon>Tylopoda</taxon>
        <taxon>Camelidae</taxon>
        <taxon>Camelus</taxon>
    </lineage>
</organism>
<dbReference type="Pfam" id="PF00643">
    <property type="entry name" value="zf-B_box"/>
    <property type="match status" value="1"/>
</dbReference>
<dbReference type="GO" id="GO:0048511">
    <property type="term" value="P:rhythmic process"/>
    <property type="evidence" value="ECO:0007669"/>
    <property type="project" value="UniProtKB-KW"/>
</dbReference>
<dbReference type="GO" id="GO:0060341">
    <property type="term" value="P:regulation of cellular localization"/>
    <property type="evidence" value="ECO:0007669"/>
    <property type="project" value="UniProtKB-ARBA"/>
</dbReference>
<keyword evidence="30" id="KW-0539">Nucleus</keyword>
<dbReference type="GO" id="GO:0010629">
    <property type="term" value="P:negative regulation of gene expression"/>
    <property type="evidence" value="ECO:0007669"/>
    <property type="project" value="UniProtKB-ARBA"/>
</dbReference>
<dbReference type="CDD" id="cd19804">
    <property type="entry name" value="Bbox1_TRIM19_C-V"/>
    <property type="match status" value="1"/>
</dbReference>
<keyword evidence="20" id="KW-0391">Immunity</keyword>
<evidence type="ECO:0000256" key="5">
    <source>
        <dbReference type="ARBA" id="ARBA00004604"/>
    </source>
</evidence>
<feature type="region of interest" description="Disordered" evidence="33">
    <location>
        <begin position="599"/>
        <end position="630"/>
    </location>
</feature>
<dbReference type="GO" id="GO:0031901">
    <property type="term" value="C:early endosome membrane"/>
    <property type="evidence" value="ECO:0007669"/>
    <property type="project" value="UniProtKB-SubCell"/>
</dbReference>
<dbReference type="GO" id="GO:0001666">
    <property type="term" value="P:response to hypoxia"/>
    <property type="evidence" value="ECO:0007669"/>
    <property type="project" value="UniProtKB-ARBA"/>
</dbReference>
<dbReference type="GO" id="GO:0045893">
    <property type="term" value="P:positive regulation of DNA-templated transcription"/>
    <property type="evidence" value="ECO:0007669"/>
    <property type="project" value="UniProtKB-ARBA"/>
</dbReference>
<keyword evidence="9" id="KW-0597">Phosphoprotein</keyword>
<evidence type="ECO:0000256" key="10">
    <source>
        <dbReference type="ARBA" id="ARBA00022581"/>
    </source>
</evidence>
<evidence type="ECO:0000256" key="23">
    <source>
        <dbReference type="ARBA" id="ARBA00023054"/>
    </source>
</evidence>
<dbReference type="GO" id="GO:0045184">
    <property type="term" value="P:establishment of protein localization"/>
    <property type="evidence" value="ECO:0007669"/>
    <property type="project" value="UniProtKB-ARBA"/>
</dbReference>
<evidence type="ECO:0000256" key="30">
    <source>
        <dbReference type="ARBA" id="ARBA00023242"/>
    </source>
</evidence>
<gene>
    <name evidence="37" type="primary">PML</name>
</gene>
<feature type="compositionally biased region" description="Polar residues" evidence="33">
    <location>
        <begin position="499"/>
        <end position="510"/>
    </location>
</feature>
<evidence type="ECO:0000256" key="2">
    <source>
        <dbReference type="ARBA" id="ARBA00004397"/>
    </source>
</evidence>
<dbReference type="Gene3D" id="3.30.40.10">
    <property type="entry name" value="Zinc/RING finger domain, C3HC4 (zinc finger)"/>
    <property type="match status" value="1"/>
</dbReference>
<dbReference type="GO" id="GO:0034504">
    <property type="term" value="P:protein localization to nucleus"/>
    <property type="evidence" value="ECO:0007669"/>
    <property type="project" value="UniProtKB-ARBA"/>
</dbReference>
<dbReference type="Gene3D" id="3.30.160.60">
    <property type="entry name" value="Classic Zinc Finger"/>
    <property type="match status" value="1"/>
</dbReference>
<evidence type="ECO:0000256" key="20">
    <source>
        <dbReference type="ARBA" id="ARBA00022859"/>
    </source>
</evidence>
<keyword evidence="26" id="KW-0238">DNA-binding</keyword>
<dbReference type="GO" id="GO:0008630">
    <property type="term" value="P:intrinsic apoptotic signaling pathway in response to DNA damage"/>
    <property type="evidence" value="ECO:0007669"/>
    <property type="project" value="UniProtKB-ARBA"/>
</dbReference>
<evidence type="ECO:0000256" key="13">
    <source>
        <dbReference type="ARBA" id="ARBA00022723"/>
    </source>
</evidence>
<keyword evidence="29" id="KW-0804">Transcription</keyword>
<keyword evidence="8" id="KW-1017">Isopeptide bond</keyword>
<evidence type="ECO:0000256" key="4">
    <source>
        <dbReference type="ARBA" id="ARBA00004496"/>
    </source>
</evidence>
<dbReference type="GO" id="GO:0016363">
    <property type="term" value="C:nuclear matrix"/>
    <property type="evidence" value="ECO:0007669"/>
    <property type="project" value="UniProtKB-ARBA"/>
</dbReference>
<keyword evidence="16 32" id="KW-0863">Zinc-finger</keyword>
<sequence>MQQEPAPAGSPGPQQDPALPYAPTMPPPEPPSEGHQPSPSPSPSPTEQATEEEFQFLHCQGCRAEAKCPKLLPCLHTLCSGCLEESGRQCPICQAPWPPGADAEALDNVFFESLQRRLSVYRQIVDAQALCTRCKEPADFWCFECEQLLCVKCVEAHQWFLKHEARPLAELRSQSVSEFLDATRKSNNIFCSNPNHRSPTLTSIYCRGCSKPLCCSCALLDRGHSELKCDISAEIQQRQQELDAMTQALQEQDSVFGAAQAQMRSAVSQLGRVRSCTEELIRQRVQQVVAHVLAQEQELLAGVNARYQRNYEEIAGQLGRLDAVLQRIRTGSVLVQRMKRYASDQEVLDMHGFLCKALHHLRQEEPQNLQAATRTDSFDEFKMRLQDLVSCITQGTDAAPSKKASPAAASSPRDPLDIDLPEVAQRAQVQASGLAAVQPVPGAHPVPVYAYSMKDPSCREEVSNTATPQKRKSCQTEYPRKVIKMESEEEKEARLARSSPEQPRPSTSAAVSPPRLDGPPTPESPIIRNETFLPDSNHATSDPGEAEERIVVISSSEDSDAENSRTETMVPPPSSPVHPPPRARRLSRPCRASRLPYGTCRPPAWPPHHPAQQGAEPEAEYPSHPAGHQEPAAVHRGINLLSRGAQRTTRLHHAFRQPPKACCTPMWTCLPTTTVQASAPATTAPASHPASLQESPARLQRANSQPHRARGPARSRSRSLRGLPQVTQWLNNFFALPFSSLTPQLDASLSRGVGRGTTPTLGAGISPGDSGRAPREKPPVQLPLEVPPNALPPPHAPQRPPTSAGSPRQASESPSCLPPLQPQPGSHSEP</sequence>
<dbReference type="SMART" id="SM00336">
    <property type="entry name" value="BBOX"/>
    <property type="match status" value="1"/>
</dbReference>
<dbReference type="GO" id="GO:0005789">
    <property type="term" value="C:endoplasmic reticulum membrane"/>
    <property type="evidence" value="ECO:0007669"/>
    <property type="project" value="UniProtKB-SubCell"/>
</dbReference>
<keyword evidence="19" id="KW-0832">Ubl conjugation</keyword>
<comment type="subcellular location">
    <subcellularLocation>
        <location evidence="4">Cytoplasm</location>
    </subcellularLocation>
    <subcellularLocation>
        <location evidence="3">Early endosome membrane</location>
        <topology evidence="3">Peripheral membrane protein</topology>
        <orientation evidence="3">Cytoplasmic side</orientation>
    </subcellularLocation>
    <subcellularLocation>
        <location evidence="2">Endoplasmic reticulum membrane</location>
        <topology evidence="2">Peripheral membrane protein</topology>
        <orientation evidence="2">Cytoplasmic side</orientation>
    </subcellularLocation>
    <subcellularLocation>
        <location evidence="1">Nucleus</location>
        <location evidence="1">PML body</location>
    </subcellularLocation>
    <subcellularLocation>
        <location evidence="5">Nucleus</location>
        <location evidence="5">Nucleolus</location>
    </subcellularLocation>
    <subcellularLocation>
        <location evidence="6">Nucleus</location>
        <location evidence="6">Nucleoplasm</location>
    </subcellularLocation>
</comment>
<evidence type="ECO:0000256" key="18">
    <source>
        <dbReference type="ARBA" id="ARBA00022833"/>
    </source>
</evidence>
<evidence type="ECO:0000313" key="36">
    <source>
        <dbReference type="Proteomes" id="UP000694856"/>
    </source>
</evidence>
<dbReference type="Pfam" id="PF00097">
    <property type="entry name" value="zf-C3HC4"/>
    <property type="match status" value="1"/>
</dbReference>
<keyword evidence="13" id="KW-0479">Metal-binding</keyword>
<feature type="compositionally biased region" description="Low complexity" evidence="33">
    <location>
        <begin position="398"/>
        <end position="412"/>
    </location>
</feature>
<evidence type="ECO:0000256" key="16">
    <source>
        <dbReference type="ARBA" id="ARBA00022771"/>
    </source>
</evidence>
<evidence type="ECO:0000313" key="37">
    <source>
        <dbReference type="RefSeq" id="XP_032325208.1"/>
    </source>
</evidence>
<dbReference type="GO" id="GO:0003677">
    <property type="term" value="F:DNA binding"/>
    <property type="evidence" value="ECO:0007669"/>
    <property type="project" value="UniProtKB-KW"/>
</dbReference>
<evidence type="ECO:0000256" key="6">
    <source>
        <dbReference type="ARBA" id="ARBA00004642"/>
    </source>
</evidence>
<dbReference type="GO" id="GO:0030578">
    <property type="term" value="P:PML body organization"/>
    <property type="evidence" value="ECO:0007669"/>
    <property type="project" value="UniProtKB-ARBA"/>
</dbReference>
<dbReference type="Pfam" id="PF12126">
    <property type="entry name" value="PML_CC"/>
    <property type="match status" value="1"/>
</dbReference>
<keyword evidence="24" id="KW-0090">Biological rhythms</keyword>
<dbReference type="PROSITE" id="PS50089">
    <property type="entry name" value="ZF_RING_2"/>
    <property type="match status" value="1"/>
</dbReference>
<dbReference type="GO" id="GO:0044790">
    <property type="term" value="P:suppression of viral release by host"/>
    <property type="evidence" value="ECO:0007669"/>
    <property type="project" value="UniProtKB-ARBA"/>
</dbReference>
<evidence type="ECO:0000256" key="17">
    <source>
        <dbReference type="ARBA" id="ARBA00022824"/>
    </source>
</evidence>
<dbReference type="InterPro" id="IPR018957">
    <property type="entry name" value="Znf_C3HC4_RING-type"/>
</dbReference>
<evidence type="ECO:0000256" key="19">
    <source>
        <dbReference type="ARBA" id="ARBA00022843"/>
    </source>
</evidence>
<dbReference type="GO" id="GO:0051246">
    <property type="term" value="P:regulation of protein metabolic process"/>
    <property type="evidence" value="ECO:0007669"/>
    <property type="project" value="UniProtKB-ARBA"/>
</dbReference>
<feature type="region of interest" description="Disordered" evidence="33">
    <location>
        <begin position="750"/>
        <end position="830"/>
    </location>
</feature>
<dbReference type="CDD" id="cd19770">
    <property type="entry name" value="Bbox2_TRIM19_C-V"/>
    <property type="match status" value="1"/>
</dbReference>
<keyword evidence="15" id="KW-0967">Endosome</keyword>
<accession>A0A8B8S4R6</accession>
<evidence type="ECO:0000256" key="14">
    <source>
        <dbReference type="ARBA" id="ARBA00022737"/>
    </source>
</evidence>
<feature type="compositionally biased region" description="Pro residues" evidence="33">
    <location>
        <begin position="570"/>
        <end position="580"/>
    </location>
</feature>